<dbReference type="SUPFAM" id="SSF53756">
    <property type="entry name" value="UDP-Glycosyltransferase/glycogen phosphorylase"/>
    <property type="match status" value="1"/>
</dbReference>
<dbReference type="EMBL" id="CP092488">
    <property type="protein sequence ID" value="UMB70713.1"/>
    <property type="molecule type" value="Genomic_DNA"/>
</dbReference>
<dbReference type="Pfam" id="PF00534">
    <property type="entry name" value="Glycos_transf_1"/>
    <property type="match status" value="1"/>
</dbReference>
<accession>A0ABY3VU56</accession>
<dbReference type="InterPro" id="IPR001296">
    <property type="entry name" value="Glyco_trans_1"/>
</dbReference>
<evidence type="ECO:0000256" key="1">
    <source>
        <dbReference type="ARBA" id="ARBA00022676"/>
    </source>
</evidence>
<evidence type="ECO:0000313" key="6">
    <source>
        <dbReference type="Proteomes" id="UP001055336"/>
    </source>
</evidence>
<name>A0ABY3VU56_9MYCO</name>
<dbReference type="GO" id="GO:0016757">
    <property type="term" value="F:glycosyltransferase activity"/>
    <property type="evidence" value="ECO:0007669"/>
    <property type="project" value="UniProtKB-KW"/>
</dbReference>
<feature type="domain" description="Glycosyltransferase subfamily 4-like N-terminal" evidence="4">
    <location>
        <begin position="16"/>
        <end position="182"/>
    </location>
</feature>
<evidence type="ECO:0000256" key="2">
    <source>
        <dbReference type="ARBA" id="ARBA00022679"/>
    </source>
</evidence>
<dbReference type="EC" id="2.4.-.-" evidence="5"/>
<dbReference type="Gene3D" id="3.40.50.2000">
    <property type="entry name" value="Glycogen Phosphorylase B"/>
    <property type="match status" value="2"/>
</dbReference>
<sequence length="381" mass="41208">MKVLHVVTLVTPDGAFGGPTRVAVNLCSTLRDQGHDATIAAGFKGFDEPPTALGGVPARLFPARRVLPGFGHAPTYAPALGRWIDEHAAKFDIVHIHLARDLVTLPVAARLHRMGIPYVVQTHGMIAPRNHPLARLIDRWWTVKLLRSAATHFHLNSTERKQLLEVAGTELRLRELRNGVPTPTAPTVRTLDTLPEVLFLARLHERKRPEVFAQAALSLLRSGADARFVVVGPPAGAEAGVDAIIAQARSEGFGENRIRREPAVEPDRTGDRMSCAAVYVLPSVREPFPMTVLEAMMLGIPVVIRQDNGLADFVETHRCGVVVDDGPEGFAQAISDVLADRSGARAMGRRARSAAQSAFGIAAVGAELEQAYRDVVYGSSE</sequence>
<keyword evidence="2 5" id="KW-0808">Transferase</keyword>
<organism evidence="5 6">
    <name type="scientific">Mycobacterium paraterrae</name>
    <dbReference type="NCBI Taxonomy" id="577492"/>
    <lineage>
        <taxon>Bacteria</taxon>
        <taxon>Bacillati</taxon>
        <taxon>Actinomycetota</taxon>
        <taxon>Actinomycetes</taxon>
        <taxon>Mycobacteriales</taxon>
        <taxon>Mycobacteriaceae</taxon>
        <taxon>Mycobacterium</taxon>
    </lineage>
</organism>
<evidence type="ECO:0000313" key="5">
    <source>
        <dbReference type="EMBL" id="UMB70713.1"/>
    </source>
</evidence>
<dbReference type="RefSeq" id="WP_240262474.1">
    <property type="nucleotide sequence ID" value="NZ_CP092488.2"/>
</dbReference>
<evidence type="ECO:0000259" key="4">
    <source>
        <dbReference type="Pfam" id="PF13439"/>
    </source>
</evidence>
<keyword evidence="6" id="KW-1185">Reference proteome</keyword>
<dbReference type="PANTHER" id="PTHR45947">
    <property type="entry name" value="SULFOQUINOVOSYL TRANSFERASE SQD2"/>
    <property type="match status" value="1"/>
</dbReference>
<reference evidence="5" key="1">
    <citation type="submission" date="2022-08" db="EMBL/GenBank/DDBJ databases">
        <title>Whole genome sequencing of non-tuberculosis mycobacteria type-strains.</title>
        <authorList>
            <person name="Igarashi Y."/>
            <person name="Osugi A."/>
            <person name="Mitarai S."/>
        </authorList>
    </citation>
    <scope>NUCLEOTIDE SEQUENCE</scope>
    <source>
        <strain evidence="5">DSM 45127</strain>
    </source>
</reference>
<dbReference type="InterPro" id="IPR050194">
    <property type="entry name" value="Glycosyltransferase_grp1"/>
</dbReference>
<proteinExistence type="predicted"/>
<feature type="domain" description="Glycosyl transferase family 1" evidence="3">
    <location>
        <begin position="193"/>
        <end position="353"/>
    </location>
</feature>
<dbReference type="Pfam" id="PF13439">
    <property type="entry name" value="Glyco_transf_4"/>
    <property type="match status" value="1"/>
</dbReference>
<dbReference type="InterPro" id="IPR028098">
    <property type="entry name" value="Glyco_trans_4-like_N"/>
</dbReference>
<dbReference type="Proteomes" id="UP001055336">
    <property type="component" value="Chromosome"/>
</dbReference>
<gene>
    <name evidence="5" type="ORF">MKK62_05240</name>
</gene>
<keyword evidence="1 5" id="KW-0328">Glycosyltransferase</keyword>
<dbReference type="PANTHER" id="PTHR45947:SF13">
    <property type="entry name" value="TRANSFERASE"/>
    <property type="match status" value="1"/>
</dbReference>
<evidence type="ECO:0000259" key="3">
    <source>
        <dbReference type="Pfam" id="PF00534"/>
    </source>
</evidence>
<protein>
    <submittedName>
        <fullName evidence="5">Glycosyltransferase</fullName>
        <ecNumber evidence="5">2.4.-.-</ecNumber>
    </submittedName>
</protein>